<keyword evidence="4" id="KW-0812">Transmembrane</keyword>
<comment type="caution">
    <text evidence="6">The sequence shown here is derived from an EMBL/GenBank/DDBJ whole genome shotgun (WGS) entry which is preliminary data.</text>
</comment>
<keyword evidence="4" id="KW-0472">Membrane</keyword>
<dbReference type="InterPro" id="IPR032098">
    <property type="entry name" value="Acyltransf_C"/>
</dbReference>
<feature type="transmembrane region" description="Helical" evidence="4">
    <location>
        <begin position="49"/>
        <end position="68"/>
    </location>
</feature>
<dbReference type="AlphaFoldDB" id="A0A9J6BCF9"/>
<dbReference type="SUPFAM" id="SSF69593">
    <property type="entry name" value="Glycerol-3-phosphate (1)-acyltransferase"/>
    <property type="match status" value="1"/>
</dbReference>
<dbReference type="PANTHER" id="PTHR10983">
    <property type="entry name" value="1-ACYLGLYCEROL-3-PHOSPHATE ACYLTRANSFERASE-RELATED"/>
    <property type="match status" value="1"/>
</dbReference>
<name>A0A9J6BCF9_POLVA</name>
<dbReference type="SMART" id="SM00563">
    <property type="entry name" value="PlsC"/>
    <property type="match status" value="1"/>
</dbReference>
<evidence type="ECO:0000313" key="7">
    <source>
        <dbReference type="Proteomes" id="UP001107558"/>
    </source>
</evidence>
<evidence type="ECO:0000259" key="5">
    <source>
        <dbReference type="SMART" id="SM00563"/>
    </source>
</evidence>
<keyword evidence="4" id="KW-1133">Transmembrane helix</keyword>
<feature type="transmembrane region" description="Helical" evidence="4">
    <location>
        <begin position="313"/>
        <end position="333"/>
    </location>
</feature>
<dbReference type="PANTHER" id="PTHR10983:SF24">
    <property type="entry name" value="1-ACYLGLYCEROL-3-PHOSPHATE O-ACYLTRANSFERASE 3, ISOFORM E-RELATED"/>
    <property type="match status" value="1"/>
</dbReference>
<dbReference type="CDD" id="cd07990">
    <property type="entry name" value="LPLAT_LCLAT1-like"/>
    <property type="match status" value="1"/>
</dbReference>
<dbReference type="GO" id="GO:0003841">
    <property type="term" value="F:1-acylglycerol-3-phosphate O-acyltransferase activity"/>
    <property type="evidence" value="ECO:0007669"/>
    <property type="project" value="TreeGrafter"/>
</dbReference>
<evidence type="ECO:0000256" key="2">
    <source>
        <dbReference type="ARBA" id="ARBA00022679"/>
    </source>
</evidence>
<keyword evidence="7" id="KW-1185">Reference proteome</keyword>
<feature type="domain" description="Phospholipid/glycerol acyltransferase" evidence="5">
    <location>
        <begin position="90"/>
        <end position="212"/>
    </location>
</feature>
<proteinExistence type="inferred from homology"/>
<comment type="similarity">
    <text evidence="1">Belongs to the 1-acyl-sn-glycerol-3-phosphate acyltransferase family.</text>
</comment>
<accession>A0A9J6BCF9</accession>
<evidence type="ECO:0000313" key="6">
    <source>
        <dbReference type="EMBL" id="KAG5667532.1"/>
    </source>
</evidence>
<dbReference type="Pfam" id="PF01553">
    <property type="entry name" value="Acyltransferase"/>
    <property type="match status" value="1"/>
</dbReference>
<feature type="transmembrane region" description="Helical" evidence="4">
    <location>
        <begin position="339"/>
        <end position="358"/>
    </location>
</feature>
<dbReference type="EMBL" id="JADBJN010000004">
    <property type="protein sequence ID" value="KAG5667532.1"/>
    <property type="molecule type" value="Genomic_DNA"/>
</dbReference>
<keyword evidence="3" id="KW-0012">Acyltransferase</keyword>
<dbReference type="Pfam" id="PF16076">
    <property type="entry name" value="Acyltransf_C"/>
    <property type="match status" value="1"/>
</dbReference>
<organism evidence="6 7">
    <name type="scientific">Polypedilum vanderplanki</name>
    <name type="common">Sleeping chironomid midge</name>
    <dbReference type="NCBI Taxonomy" id="319348"/>
    <lineage>
        <taxon>Eukaryota</taxon>
        <taxon>Metazoa</taxon>
        <taxon>Ecdysozoa</taxon>
        <taxon>Arthropoda</taxon>
        <taxon>Hexapoda</taxon>
        <taxon>Insecta</taxon>
        <taxon>Pterygota</taxon>
        <taxon>Neoptera</taxon>
        <taxon>Endopterygota</taxon>
        <taxon>Diptera</taxon>
        <taxon>Nematocera</taxon>
        <taxon>Chironomoidea</taxon>
        <taxon>Chironomidae</taxon>
        <taxon>Chironominae</taxon>
        <taxon>Polypedilum</taxon>
        <taxon>Polypedilum</taxon>
    </lineage>
</organism>
<evidence type="ECO:0000256" key="4">
    <source>
        <dbReference type="SAM" id="Phobius"/>
    </source>
</evidence>
<dbReference type="Proteomes" id="UP001107558">
    <property type="component" value="Chromosome 4"/>
</dbReference>
<evidence type="ECO:0000256" key="3">
    <source>
        <dbReference type="ARBA" id="ARBA00023315"/>
    </source>
</evidence>
<dbReference type="GO" id="GO:0012505">
    <property type="term" value="C:endomembrane system"/>
    <property type="evidence" value="ECO:0007669"/>
    <property type="project" value="TreeGrafter"/>
</dbReference>
<reference evidence="6" key="1">
    <citation type="submission" date="2021-03" db="EMBL/GenBank/DDBJ databases">
        <title>Chromosome level genome of the anhydrobiotic midge Polypedilum vanderplanki.</title>
        <authorList>
            <person name="Yoshida Y."/>
            <person name="Kikawada T."/>
            <person name="Gusev O."/>
        </authorList>
    </citation>
    <scope>NUCLEOTIDE SEQUENCE</scope>
    <source>
        <strain evidence="6">NIAS01</strain>
        <tissue evidence="6">Whole body or cell culture</tissue>
    </source>
</reference>
<feature type="transmembrane region" description="Helical" evidence="4">
    <location>
        <begin position="12"/>
        <end position="37"/>
    </location>
</feature>
<dbReference type="InterPro" id="IPR002123">
    <property type="entry name" value="Plipid/glycerol_acylTrfase"/>
</dbReference>
<keyword evidence="2" id="KW-0808">Transferase</keyword>
<protein>
    <recommendedName>
        <fullName evidence="5">Phospholipid/glycerol acyltransferase domain-containing protein</fullName>
    </recommendedName>
</protein>
<evidence type="ECO:0000256" key="1">
    <source>
        <dbReference type="ARBA" id="ARBA00008655"/>
    </source>
</evidence>
<sequence length="373" mass="44227">MFNKISNLRILGQFLLVSIFLTSGLFLNFIQILLHVFVKPLNRHFFNNWMNFISWTFWAQITFIYDFWSKSELIIYCKDEDFEFFGNEHNLALLNHKYEIDWLIAFVLSEKFKVLGSIRAFAKNAIKYIPICGWFCALNEQIFLHRSFDKDKKTIEDKLHQFIQDSNFNWIILFAEGTRFTKEKHKISLQFGKEKKLEPLKYHLIPRSRGFNLCVSFMKKLNCKAIYNLQLAFDKNSKYQPNLSNLLLGKKVIAHLYIERIPLENVEPTFEYLYEIYKTKDELHESFEKFGNFFEGRKLKSIEGRKIKPNWNVFINTIVWGILIISLALFYVIKLILAQQYLLIAIISIINLILVLAIQQNIVQASKINEISN</sequence>
<gene>
    <name evidence="6" type="ORF">PVAND_015511</name>
</gene>
<dbReference type="OrthoDB" id="189226at2759"/>